<dbReference type="AlphaFoldDB" id="A0A4Y2U503"/>
<dbReference type="Proteomes" id="UP000499080">
    <property type="component" value="Unassembled WGS sequence"/>
</dbReference>
<reference evidence="1 2" key="1">
    <citation type="journal article" date="2019" name="Sci. Rep.">
        <title>Orb-weaving spider Araneus ventricosus genome elucidates the spidroin gene catalogue.</title>
        <authorList>
            <person name="Kono N."/>
            <person name="Nakamura H."/>
            <person name="Ohtoshi R."/>
            <person name="Moran D.A.P."/>
            <person name="Shinohara A."/>
            <person name="Yoshida Y."/>
            <person name="Fujiwara M."/>
            <person name="Mori M."/>
            <person name="Tomita M."/>
            <person name="Arakawa K."/>
        </authorList>
    </citation>
    <scope>NUCLEOTIDE SEQUENCE [LARGE SCALE GENOMIC DNA]</scope>
</reference>
<accession>A0A4Y2U503</accession>
<comment type="caution">
    <text evidence="1">The sequence shown here is derived from an EMBL/GenBank/DDBJ whole genome shotgun (WGS) entry which is preliminary data.</text>
</comment>
<sequence length="88" mass="9619">MGFNSGLVQYVPVTGRGNLSNSPKECYDAFLQLTKGASLAKRLAKISRGQNASKQVQNSSVEILTSNLRQSFDLQSLRISLNPHVEPL</sequence>
<name>A0A4Y2U503_ARAVE</name>
<evidence type="ECO:0000313" key="2">
    <source>
        <dbReference type="Proteomes" id="UP000499080"/>
    </source>
</evidence>
<evidence type="ECO:0000313" key="1">
    <source>
        <dbReference type="EMBL" id="GBO07573.1"/>
    </source>
</evidence>
<organism evidence="1 2">
    <name type="scientific">Araneus ventricosus</name>
    <name type="common">Orbweaver spider</name>
    <name type="synonym">Epeira ventricosa</name>
    <dbReference type="NCBI Taxonomy" id="182803"/>
    <lineage>
        <taxon>Eukaryota</taxon>
        <taxon>Metazoa</taxon>
        <taxon>Ecdysozoa</taxon>
        <taxon>Arthropoda</taxon>
        <taxon>Chelicerata</taxon>
        <taxon>Arachnida</taxon>
        <taxon>Araneae</taxon>
        <taxon>Araneomorphae</taxon>
        <taxon>Entelegynae</taxon>
        <taxon>Araneoidea</taxon>
        <taxon>Araneidae</taxon>
        <taxon>Araneus</taxon>
    </lineage>
</organism>
<keyword evidence="2" id="KW-1185">Reference proteome</keyword>
<gene>
    <name evidence="1" type="ORF">AVEN_194690_1</name>
</gene>
<dbReference type="EMBL" id="BGPR01033577">
    <property type="protein sequence ID" value="GBO07573.1"/>
    <property type="molecule type" value="Genomic_DNA"/>
</dbReference>
<protein>
    <submittedName>
        <fullName evidence="1">Uncharacterized protein</fullName>
    </submittedName>
</protein>
<proteinExistence type="predicted"/>